<reference evidence="2" key="1">
    <citation type="submission" date="2021-06" db="EMBL/GenBank/DDBJ databases">
        <title>Collection of gut derived symbiotic bacterial strains cultured from healthy donors.</title>
        <authorList>
            <person name="Lin H."/>
            <person name="Littmann E."/>
            <person name="Pamer E.G."/>
        </authorList>
    </citation>
    <scope>NUCLEOTIDE SEQUENCE</scope>
    <source>
        <strain evidence="2">MSK.21.74</strain>
    </source>
</reference>
<sequence length="104" mass="12095">MDIEGKVLKPLELEKRIELYVSCVIYSSRCERFHGDYYSPLKSSLADLATYYEYYFLLIYTYFLWGIVMFKIQQLEGEHEALTVSAMCDSISNSLSNLAILPNK</sequence>
<keyword evidence="1" id="KW-0472">Membrane</keyword>
<feature type="transmembrane region" description="Helical" evidence="1">
    <location>
        <begin position="54"/>
        <end position="72"/>
    </location>
</feature>
<organism evidence="2 3">
    <name type="scientific">Segatella copri</name>
    <dbReference type="NCBI Taxonomy" id="165179"/>
    <lineage>
        <taxon>Bacteria</taxon>
        <taxon>Pseudomonadati</taxon>
        <taxon>Bacteroidota</taxon>
        <taxon>Bacteroidia</taxon>
        <taxon>Bacteroidales</taxon>
        <taxon>Prevotellaceae</taxon>
        <taxon>Segatella</taxon>
    </lineage>
</organism>
<evidence type="ECO:0000313" key="3">
    <source>
        <dbReference type="Proteomes" id="UP001196765"/>
    </source>
</evidence>
<gene>
    <name evidence="2" type="ORF">KSW82_15555</name>
</gene>
<keyword evidence="1" id="KW-1133">Transmembrane helix</keyword>
<evidence type="ECO:0000256" key="1">
    <source>
        <dbReference type="SAM" id="Phobius"/>
    </source>
</evidence>
<protein>
    <submittedName>
        <fullName evidence="2">Uncharacterized protein</fullName>
    </submittedName>
</protein>
<dbReference type="RefSeq" id="WP_217745204.1">
    <property type="nucleotide sequence ID" value="NZ_JAHOEI010000104.1"/>
</dbReference>
<dbReference type="AlphaFoldDB" id="A0AAW4N7A2"/>
<proteinExistence type="predicted"/>
<dbReference type="EMBL" id="JAHOEI010000104">
    <property type="protein sequence ID" value="MBV3389141.1"/>
    <property type="molecule type" value="Genomic_DNA"/>
</dbReference>
<comment type="caution">
    <text evidence="2">The sequence shown here is derived from an EMBL/GenBank/DDBJ whole genome shotgun (WGS) entry which is preliminary data.</text>
</comment>
<accession>A0AAW4N7A2</accession>
<dbReference type="Proteomes" id="UP001196765">
    <property type="component" value="Unassembled WGS sequence"/>
</dbReference>
<keyword evidence="1" id="KW-0812">Transmembrane</keyword>
<evidence type="ECO:0000313" key="2">
    <source>
        <dbReference type="EMBL" id="MBV3389141.1"/>
    </source>
</evidence>
<name>A0AAW4N7A2_9BACT</name>